<sequence>MKKIKTPIIPIHQTFVKIKNEPEELDHKAICLFAATGFFWDDSTYWKHKKVLRPGTISEIDNNGYLVSSKAWFKWYYKPRTQSFVASLQQYQELFEQIIEEQIGDQQAILPLSGGLDSRSQAVALKKLGKKVASYSYSFQGGYKEHKISQQIAKVCDFEFQAFEIPPHYLWDSIDELAEINQCYSEFTHPRQMGVLEELKKMEGLFSLGHWGDVLFDKGGDEGIQDQDLVDYIHKKVIKKGGMELAQSIWQSWNLEGDFKTYLKETTQTLLKRIDIQNTSAKVRAFKSMYWAPRWTSINLSVFAAAHPITLPYYDDRMCELICQLPEAHLADRKLQIEYIKQNNPQVAKIVWQDQKPFNLTNFQKNKTPYNLPYRVVDKLKREVQAKLGKKFIQRNWELQFLGKENERQLESHLFNSNFKDFVDPSLVKDLYTKFKTQDQVFYSHPVSMLLTLSVWNSRELSSRE</sequence>
<dbReference type="PATRIC" id="fig|1189619.4.peg.1995"/>
<accession>N1WKP6</accession>
<dbReference type="GO" id="GO:0004066">
    <property type="term" value="F:asparagine synthase (glutamine-hydrolyzing) activity"/>
    <property type="evidence" value="ECO:0007669"/>
    <property type="project" value="UniProtKB-EC"/>
</dbReference>
<evidence type="ECO:0000256" key="3">
    <source>
        <dbReference type="ARBA" id="ARBA00048741"/>
    </source>
</evidence>
<proteinExistence type="predicted"/>
<dbReference type="PANTHER" id="PTHR43284">
    <property type="entry name" value="ASPARAGINE SYNTHETASE (GLUTAMINE-HYDROLYZING)"/>
    <property type="match status" value="1"/>
</dbReference>
<reference evidence="5 6" key="1">
    <citation type="journal article" date="2014" name="Genome Biol. Evol.">
        <title>Extensive gene acquisition in the extremely psychrophilic bacterial species Psychroflexus torquis and the link to sea-ice ecosystem specialism.</title>
        <authorList>
            <person name="Feng S."/>
            <person name="Powell S.M."/>
            <person name="Wilson R."/>
            <person name="Bowman J.P."/>
        </authorList>
    </citation>
    <scope>NUCLEOTIDE SEQUENCE [LARGE SCALE GENOMIC DNA]</scope>
    <source>
        <strain evidence="5 6">ACAM 44</strain>
    </source>
</reference>
<evidence type="ECO:0000256" key="2">
    <source>
        <dbReference type="ARBA" id="ARBA00012737"/>
    </source>
</evidence>
<keyword evidence="6" id="KW-1185">Reference proteome</keyword>
<dbReference type="STRING" id="1189619.pgond44_09671"/>
<organism evidence="5 6">
    <name type="scientific">Psychroflexus gondwanensis ACAM 44</name>
    <dbReference type="NCBI Taxonomy" id="1189619"/>
    <lineage>
        <taxon>Bacteria</taxon>
        <taxon>Pseudomonadati</taxon>
        <taxon>Bacteroidota</taxon>
        <taxon>Flavobacteriia</taxon>
        <taxon>Flavobacteriales</taxon>
        <taxon>Flavobacteriaceae</taxon>
        <taxon>Psychroflexus</taxon>
    </lineage>
</organism>
<dbReference type="Pfam" id="PF00733">
    <property type="entry name" value="Asn_synthase"/>
    <property type="match status" value="1"/>
</dbReference>
<dbReference type="EMBL" id="APLF01000009">
    <property type="protein sequence ID" value="EMY80821.1"/>
    <property type="molecule type" value="Genomic_DNA"/>
</dbReference>
<protein>
    <recommendedName>
        <fullName evidence="2">asparagine synthase (glutamine-hydrolyzing)</fullName>
        <ecNumber evidence="2">6.3.5.4</ecNumber>
    </recommendedName>
</protein>
<dbReference type="RefSeq" id="WP_003440776.1">
    <property type="nucleotide sequence ID" value="NZ_APLF01000009.1"/>
</dbReference>
<dbReference type="GO" id="GO:0006529">
    <property type="term" value="P:asparagine biosynthetic process"/>
    <property type="evidence" value="ECO:0007669"/>
    <property type="project" value="InterPro"/>
</dbReference>
<name>N1WKP6_9FLAO</name>
<evidence type="ECO:0000256" key="1">
    <source>
        <dbReference type="ARBA" id="ARBA00005187"/>
    </source>
</evidence>
<dbReference type="EC" id="6.3.5.4" evidence="2"/>
<dbReference type="InterPro" id="IPR051786">
    <property type="entry name" value="ASN_synthetase/amidase"/>
</dbReference>
<comment type="caution">
    <text evidence="5">The sequence shown here is derived from an EMBL/GenBank/DDBJ whole genome shotgun (WGS) entry which is preliminary data.</text>
</comment>
<feature type="domain" description="Asparagine synthetase" evidence="4">
    <location>
        <begin position="92"/>
        <end position="456"/>
    </location>
</feature>
<gene>
    <name evidence="5" type="ORF">pgond44_09671</name>
</gene>
<dbReference type="Proteomes" id="UP000012317">
    <property type="component" value="Unassembled WGS sequence"/>
</dbReference>
<evidence type="ECO:0000259" key="4">
    <source>
        <dbReference type="Pfam" id="PF00733"/>
    </source>
</evidence>
<dbReference type="PANTHER" id="PTHR43284:SF1">
    <property type="entry name" value="ASPARAGINE SYNTHETASE"/>
    <property type="match status" value="1"/>
</dbReference>
<dbReference type="Gene3D" id="3.40.50.620">
    <property type="entry name" value="HUPs"/>
    <property type="match status" value="1"/>
</dbReference>
<comment type="pathway">
    <text evidence="1">Amino-acid biosynthesis; L-asparagine biosynthesis; L-asparagine from L-aspartate (L-Gln route): step 1/1.</text>
</comment>
<dbReference type="AlphaFoldDB" id="N1WKP6"/>
<dbReference type="eggNOG" id="COG0367">
    <property type="taxonomic scope" value="Bacteria"/>
</dbReference>
<comment type="catalytic activity">
    <reaction evidence="3">
        <text>L-aspartate + L-glutamine + ATP + H2O = L-asparagine + L-glutamate + AMP + diphosphate + H(+)</text>
        <dbReference type="Rhea" id="RHEA:12228"/>
        <dbReference type="ChEBI" id="CHEBI:15377"/>
        <dbReference type="ChEBI" id="CHEBI:15378"/>
        <dbReference type="ChEBI" id="CHEBI:29985"/>
        <dbReference type="ChEBI" id="CHEBI:29991"/>
        <dbReference type="ChEBI" id="CHEBI:30616"/>
        <dbReference type="ChEBI" id="CHEBI:33019"/>
        <dbReference type="ChEBI" id="CHEBI:58048"/>
        <dbReference type="ChEBI" id="CHEBI:58359"/>
        <dbReference type="ChEBI" id="CHEBI:456215"/>
        <dbReference type="EC" id="6.3.5.4"/>
    </reaction>
</comment>
<dbReference type="SUPFAM" id="SSF52402">
    <property type="entry name" value="Adenine nucleotide alpha hydrolases-like"/>
    <property type="match status" value="1"/>
</dbReference>
<evidence type="ECO:0000313" key="6">
    <source>
        <dbReference type="Proteomes" id="UP000012317"/>
    </source>
</evidence>
<dbReference type="InterPro" id="IPR001962">
    <property type="entry name" value="Asn_synthase"/>
</dbReference>
<evidence type="ECO:0000313" key="5">
    <source>
        <dbReference type="EMBL" id="EMY80821.1"/>
    </source>
</evidence>
<dbReference type="InterPro" id="IPR014729">
    <property type="entry name" value="Rossmann-like_a/b/a_fold"/>
</dbReference>